<gene>
    <name evidence="2" type="ORF">GA0070610_1842</name>
</gene>
<protein>
    <submittedName>
        <fullName evidence="2">Uncharacterized protein</fullName>
    </submittedName>
</protein>
<feature type="region of interest" description="Disordered" evidence="1">
    <location>
        <begin position="1"/>
        <end position="25"/>
    </location>
</feature>
<dbReference type="AlphaFoldDB" id="A0A1C5G7C6"/>
<dbReference type="EMBL" id="LT607733">
    <property type="protein sequence ID" value="SCG15607.1"/>
    <property type="molecule type" value="Genomic_DNA"/>
</dbReference>
<accession>A0A1C5G7C6</accession>
<keyword evidence="3" id="KW-1185">Reference proteome</keyword>
<organism evidence="2 3">
    <name type="scientific">Micromonospora echinofusca</name>
    <dbReference type="NCBI Taxonomy" id="47858"/>
    <lineage>
        <taxon>Bacteria</taxon>
        <taxon>Bacillati</taxon>
        <taxon>Actinomycetota</taxon>
        <taxon>Actinomycetes</taxon>
        <taxon>Micromonosporales</taxon>
        <taxon>Micromonosporaceae</taxon>
        <taxon>Micromonospora</taxon>
    </lineage>
</organism>
<evidence type="ECO:0000313" key="3">
    <source>
        <dbReference type="Proteomes" id="UP000198251"/>
    </source>
</evidence>
<reference evidence="2 3" key="1">
    <citation type="submission" date="2016-06" db="EMBL/GenBank/DDBJ databases">
        <authorList>
            <person name="Kjaerup R.B."/>
            <person name="Dalgaard T.S."/>
            <person name="Juul-Madsen H.R."/>
        </authorList>
    </citation>
    <scope>NUCLEOTIDE SEQUENCE [LARGE SCALE GENOMIC DNA]</scope>
    <source>
        <strain evidence="2 3">DSM 43913</strain>
    </source>
</reference>
<sequence>MQALHERGIQLSGPATRDSSSDRDGRYGYLLPTATSIRILMPGVELTRVRDDLTASAPCLFVNDRPWWWSDAVKQAAGAINVAA</sequence>
<name>A0A1C5G7C6_MICEH</name>
<evidence type="ECO:0000256" key="1">
    <source>
        <dbReference type="SAM" id="MobiDB-lite"/>
    </source>
</evidence>
<dbReference type="Proteomes" id="UP000198251">
    <property type="component" value="Chromosome I"/>
</dbReference>
<evidence type="ECO:0000313" key="2">
    <source>
        <dbReference type="EMBL" id="SCG15607.1"/>
    </source>
</evidence>
<proteinExistence type="predicted"/>